<evidence type="ECO:0000313" key="4">
    <source>
        <dbReference type="Proteomes" id="UP000255101"/>
    </source>
</evidence>
<evidence type="ECO:0000313" key="3">
    <source>
        <dbReference type="Proteomes" id="UP000070326"/>
    </source>
</evidence>
<dbReference type="EMBL" id="LSQZ01000075">
    <property type="protein sequence ID" value="KXI11270.1"/>
    <property type="molecule type" value="Genomic_DNA"/>
</dbReference>
<reference evidence="2 4" key="2">
    <citation type="submission" date="2018-06" db="EMBL/GenBank/DDBJ databases">
        <authorList>
            <consortium name="Pathogen Informatics"/>
            <person name="Doyle S."/>
        </authorList>
    </citation>
    <scope>NUCLEOTIDE SEQUENCE [LARGE SCALE GENOMIC DNA]</scope>
    <source>
        <strain evidence="2 4">NCTC11460</strain>
    </source>
</reference>
<dbReference type="RefSeq" id="WP_002843939.1">
    <property type="nucleotide sequence ID" value="NZ_CAMPYD010000022.1"/>
</dbReference>
<accession>A0A135YPG1</accession>
<dbReference type="STRING" id="1261.HMPREF3195_01445"/>
<protein>
    <submittedName>
        <fullName evidence="1">Uncharacterized protein</fullName>
    </submittedName>
</protein>
<proteinExistence type="predicted"/>
<name>A0A135YPG1_9FIRM</name>
<dbReference type="PATRIC" id="fig|1261.5.peg.1449"/>
<dbReference type="Proteomes" id="UP000255101">
    <property type="component" value="Unassembled WGS sequence"/>
</dbReference>
<dbReference type="AlphaFoldDB" id="A0A135YPG1"/>
<sequence>MFEWRRNTELVKGIAIGVGVCAAGYVVYKKNEDAVNAFLNDHGFNIDTKTSNDYYSMSLEKLMEARETIDDIIAEKDLTGVVVVSTDDEEN</sequence>
<evidence type="ECO:0000313" key="2">
    <source>
        <dbReference type="EMBL" id="SUB60387.1"/>
    </source>
</evidence>
<dbReference type="GeneID" id="79842807"/>
<organism evidence="1 3">
    <name type="scientific">Peptostreptococcus anaerobius</name>
    <dbReference type="NCBI Taxonomy" id="1261"/>
    <lineage>
        <taxon>Bacteria</taxon>
        <taxon>Bacillati</taxon>
        <taxon>Bacillota</taxon>
        <taxon>Clostridia</taxon>
        <taxon>Peptostreptococcales</taxon>
        <taxon>Peptostreptococcaceae</taxon>
        <taxon>Peptostreptococcus</taxon>
    </lineage>
</organism>
<reference evidence="1 3" key="1">
    <citation type="submission" date="2016-02" db="EMBL/GenBank/DDBJ databases">
        <authorList>
            <person name="Wen L."/>
            <person name="He K."/>
            <person name="Yang H."/>
        </authorList>
    </citation>
    <scope>NUCLEOTIDE SEQUENCE [LARGE SCALE GENOMIC DNA]</scope>
    <source>
        <strain evidence="1 3">MJR8628A</strain>
    </source>
</reference>
<evidence type="ECO:0000313" key="1">
    <source>
        <dbReference type="EMBL" id="KXI11270.1"/>
    </source>
</evidence>
<gene>
    <name evidence="1" type="ORF">HMPREF3195_01445</name>
    <name evidence="2" type="ORF">NCTC11460_00290</name>
</gene>
<dbReference type="Proteomes" id="UP000070326">
    <property type="component" value="Unassembled WGS sequence"/>
</dbReference>
<dbReference type="EMBL" id="UGTB01000004">
    <property type="protein sequence ID" value="SUB60387.1"/>
    <property type="molecule type" value="Genomic_DNA"/>
</dbReference>